<organism evidence="3 4">
    <name type="scientific">Fulvivirga kasyanovii</name>
    <dbReference type="NCBI Taxonomy" id="396812"/>
    <lineage>
        <taxon>Bacteria</taxon>
        <taxon>Pseudomonadati</taxon>
        <taxon>Bacteroidota</taxon>
        <taxon>Cytophagia</taxon>
        <taxon>Cytophagales</taxon>
        <taxon>Fulvivirgaceae</taxon>
        <taxon>Fulvivirga</taxon>
    </lineage>
</organism>
<dbReference type="InterPro" id="IPR009003">
    <property type="entry name" value="Peptidase_S1_PA"/>
</dbReference>
<dbReference type="PRINTS" id="PR00834">
    <property type="entry name" value="PROTEASES2C"/>
</dbReference>
<dbReference type="PANTHER" id="PTHR43343:SF3">
    <property type="entry name" value="PROTEASE DO-LIKE 8, CHLOROPLASTIC"/>
    <property type="match status" value="1"/>
</dbReference>
<dbReference type="Pfam" id="PF13365">
    <property type="entry name" value="Trypsin_2"/>
    <property type="match status" value="1"/>
</dbReference>
<keyword evidence="4" id="KW-1185">Reference proteome</keyword>
<dbReference type="Gene3D" id="3.30.1460.10">
    <property type="match status" value="1"/>
</dbReference>
<dbReference type="SUPFAM" id="SSF50494">
    <property type="entry name" value="Trypsin-like serine proteases"/>
    <property type="match status" value="1"/>
</dbReference>
<evidence type="ECO:0000313" key="4">
    <source>
        <dbReference type="Proteomes" id="UP000798808"/>
    </source>
</evidence>
<dbReference type="InterPro" id="IPR001940">
    <property type="entry name" value="Peptidase_S1C"/>
</dbReference>
<evidence type="ECO:0000256" key="1">
    <source>
        <dbReference type="ARBA" id="ARBA00022670"/>
    </source>
</evidence>
<proteinExistence type="predicted"/>
<dbReference type="GO" id="GO:0008233">
    <property type="term" value="F:peptidase activity"/>
    <property type="evidence" value="ECO:0007669"/>
    <property type="project" value="UniProtKB-KW"/>
</dbReference>
<dbReference type="EMBL" id="SMLW01000669">
    <property type="protein sequence ID" value="MTI28654.1"/>
    <property type="molecule type" value="Genomic_DNA"/>
</dbReference>
<dbReference type="Gene3D" id="2.40.10.120">
    <property type="match status" value="1"/>
</dbReference>
<evidence type="ECO:0000256" key="2">
    <source>
        <dbReference type="ARBA" id="ARBA00022801"/>
    </source>
</evidence>
<protein>
    <submittedName>
        <fullName evidence="3">Serine protease</fullName>
    </submittedName>
</protein>
<keyword evidence="2" id="KW-0378">Hydrolase</keyword>
<dbReference type="PANTHER" id="PTHR43343">
    <property type="entry name" value="PEPTIDASE S12"/>
    <property type="match status" value="1"/>
</dbReference>
<dbReference type="InterPro" id="IPR051201">
    <property type="entry name" value="Chloro_Bact_Ser_Proteases"/>
</dbReference>
<reference evidence="3 4" key="1">
    <citation type="submission" date="2019-02" db="EMBL/GenBank/DDBJ databases">
        <authorList>
            <person name="Goldberg S.R."/>
            <person name="Haltli B.A."/>
            <person name="Correa H."/>
            <person name="Russell K.G."/>
        </authorList>
    </citation>
    <scope>NUCLEOTIDE SEQUENCE [LARGE SCALE GENOMIC DNA]</scope>
    <source>
        <strain evidence="3 4">JCM 16186</strain>
    </source>
</reference>
<comment type="caution">
    <text evidence="3">The sequence shown here is derived from an EMBL/GenBank/DDBJ whole genome shotgun (WGS) entry which is preliminary data.</text>
</comment>
<dbReference type="Proteomes" id="UP000798808">
    <property type="component" value="Unassembled WGS sequence"/>
</dbReference>
<keyword evidence="1 3" id="KW-0645">Protease</keyword>
<dbReference type="GO" id="GO:0006508">
    <property type="term" value="P:proteolysis"/>
    <property type="evidence" value="ECO:0007669"/>
    <property type="project" value="UniProtKB-KW"/>
</dbReference>
<evidence type="ECO:0000313" key="3">
    <source>
        <dbReference type="EMBL" id="MTI28654.1"/>
    </source>
</evidence>
<sequence length="357" mass="39485">MENIKSSVYKVITSKGSGTGFILKDRNIWVTNYHVIAGNRQVTLEDHKMNRYLADVIFINPDVDIAFLASGHEAPEAQPMAYQADRGVSHSESVYVLGFPYGMPYTITEGIVSAPRQLMSGKHYIQTDAAVNPGNSGGPVVAADGTLIGIATSKFQNADNMGFAIPVETLHEELDSVSSHTESSMALKCSSCAELITTPTEYCASCGVNIDLKYFDEIPLTDLAQFVEGAISGLGINPVLARSGVEAWEFHQGSSQIRIFTYNKNYLYATSPLNKLPKGNLEALLKYLLSNPVEPYQLGIYQNQIFISYRVAISDLYTPFREEIKKNLTELSLKADEMDDFFIKNYNCEMTNFSKVD</sequence>
<dbReference type="SUPFAM" id="SSF69635">
    <property type="entry name" value="Type III secretory system chaperone-like"/>
    <property type="match status" value="1"/>
</dbReference>
<gene>
    <name evidence="3" type="ORF">E1163_27090</name>
</gene>
<name>A0ABW9RZ91_9BACT</name>
<accession>A0ABW9RZ91</accession>